<organism evidence="4 5">
    <name type="scientific">Hydnomerulius pinastri MD-312</name>
    <dbReference type="NCBI Taxonomy" id="994086"/>
    <lineage>
        <taxon>Eukaryota</taxon>
        <taxon>Fungi</taxon>
        <taxon>Dikarya</taxon>
        <taxon>Basidiomycota</taxon>
        <taxon>Agaricomycotina</taxon>
        <taxon>Agaricomycetes</taxon>
        <taxon>Agaricomycetidae</taxon>
        <taxon>Boletales</taxon>
        <taxon>Boletales incertae sedis</taxon>
        <taxon>Leucogyrophana</taxon>
    </lineage>
</organism>
<dbReference type="Pfam" id="PF20151">
    <property type="entry name" value="DUF6533"/>
    <property type="match status" value="1"/>
</dbReference>
<dbReference type="Proteomes" id="UP000053820">
    <property type="component" value="Unassembled WGS sequence"/>
</dbReference>
<evidence type="ECO:0000259" key="3">
    <source>
        <dbReference type="Pfam" id="PF20151"/>
    </source>
</evidence>
<evidence type="ECO:0000313" key="5">
    <source>
        <dbReference type="Proteomes" id="UP000053820"/>
    </source>
</evidence>
<feature type="transmembrane region" description="Helical" evidence="2">
    <location>
        <begin position="212"/>
        <end position="234"/>
    </location>
</feature>
<protein>
    <recommendedName>
        <fullName evidence="3">DUF6533 domain-containing protein</fullName>
    </recommendedName>
</protein>
<keyword evidence="5" id="KW-1185">Reference proteome</keyword>
<dbReference type="EMBL" id="KN839877">
    <property type="protein sequence ID" value="KIJ60056.1"/>
    <property type="molecule type" value="Genomic_DNA"/>
</dbReference>
<reference evidence="4 5" key="1">
    <citation type="submission" date="2014-04" db="EMBL/GenBank/DDBJ databases">
        <title>Evolutionary Origins and Diversification of the Mycorrhizal Mutualists.</title>
        <authorList>
            <consortium name="DOE Joint Genome Institute"/>
            <consortium name="Mycorrhizal Genomics Consortium"/>
            <person name="Kohler A."/>
            <person name="Kuo A."/>
            <person name="Nagy L.G."/>
            <person name="Floudas D."/>
            <person name="Copeland A."/>
            <person name="Barry K.W."/>
            <person name="Cichocki N."/>
            <person name="Veneault-Fourrey C."/>
            <person name="LaButti K."/>
            <person name="Lindquist E.A."/>
            <person name="Lipzen A."/>
            <person name="Lundell T."/>
            <person name="Morin E."/>
            <person name="Murat C."/>
            <person name="Riley R."/>
            <person name="Ohm R."/>
            <person name="Sun H."/>
            <person name="Tunlid A."/>
            <person name="Henrissat B."/>
            <person name="Grigoriev I.V."/>
            <person name="Hibbett D.S."/>
            <person name="Martin F."/>
        </authorList>
    </citation>
    <scope>NUCLEOTIDE SEQUENCE [LARGE SCALE GENOMIC DNA]</scope>
    <source>
        <strain evidence="4 5">MD-312</strain>
    </source>
</reference>
<evidence type="ECO:0000256" key="1">
    <source>
        <dbReference type="SAM" id="MobiDB-lite"/>
    </source>
</evidence>
<evidence type="ECO:0000256" key="2">
    <source>
        <dbReference type="SAM" id="Phobius"/>
    </source>
</evidence>
<feature type="transmembrane region" description="Helical" evidence="2">
    <location>
        <begin position="129"/>
        <end position="149"/>
    </location>
</feature>
<gene>
    <name evidence="4" type="ORF">HYDPIDRAFT_32630</name>
</gene>
<evidence type="ECO:0000313" key="4">
    <source>
        <dbReference type="EMBL" id="KIJ60056.1"/>
    </source>
</evidence>
<dbReference type="AlphaFoldDB" id="A0A0C9W9P8"/>
<dbReference type="InterPro" id="IPR045340">
    <property type="entry name" value="DUF6533"/>
</dbReference>
<dbReference type="HOGENOM" id="CLU_819189_0_0_1"/>
<feature type="transmembrane region" description="Helical" evidence="2">
    <location>
        <begin position="161"/>
        <end position="182"/>
    </location>
</feature>
<dbReference type="OrthoDB" id="2668493at2759"/>
<keyword evidence="2" id="KW-0472">Membrane</keyword>
<keyword evidence="2" id="KW-1133">Transmembrane helix</keyword>
<feature type="domain" description="DUF6533" evidence="3">
    <location>
        <begin position="30"/>
        <end position="96"/>
    </location>
</feature>
<accession>A0A0C9W9P8</accession>
<keyword evidence="2" id="KW-0812">Transmembrane</keyword>
<name>A0A0C9W9P8_9AGAM</name>
<feature type="region of interest" description="Disordered" evidence="1">
    <location>
        <begin position="315"/>
        <end position="335"/>
    </location>
</feature>
<proteinExistence type="predicted"/>
<feature type="transmembrane region" description="Helical" evidence="2">
    <location>
        <begin position="254"/>
        <end position="280"/>
    </location>
</feature>
<sequence length="335" mass="37179">MSSELIPSLTEQEVKALIVTLEQIRICNNVTISAVAFMLYDIATNLDKEISLVWTYRQDQDQDHGVTTREHIPACKKIRRVIVQFLFIFGRYYGLVFLILMFSVNNSTGLSVALQAILQLPDPVSAGEVLYTTAVDVILAMRLDALYKLSGGTHKRRYRSLLASLVIGDILVDFGICIVMAVRTQTEVVSPPPGVPWRGCMTSSQYTPALTLTSWLTSLLVATIFCAMTLKNALPGREWSFRAMSRYQPMLKVFLRDGVLFYLLVFAILLVSTVVIIVVQNELSDLPLSILVGIYSYCASRLILNPRITCAGDSIQGPDSLPPMTFTDAPQDADV</sequence>
<feature type="transmembrane region" description="Helical" evidence="2">
    <location>
        <begin position="81"/>
        <end position="104"/>
    </location>
</feature>